<name>A0A8D8FV57_CULPI</name>
<sequence length="349" mass="36882">MFNPWPCGSIELTRAGAELLFTLFDGLGFELTELDEFPSEFEMRPIDPVTGLRVGCSELVATTGGGGTGSGTLPDATEPLMELASSRVIDSSALVGSVGADSELRSIAAIEPGGNFTVNSVEELSAGGSRNPSFMLNCSDELLDSLRVFFFRRGGAIGPEQVRLSVVFECASLVLAITSGSCNGTFMFLRYSPSLPPVDVVIDDGPFPASPPESYLVDDVAAATLSKPACGTLPLLDATEEFPLSWVSREDEAGTATSDCGAEEVDPARYSESLPTLNAPASTLTLPARIRPTRPSEVMLWMLSASPSITRKGCVVRDVDDVYTPSTELFCESGVSVLPGFSSSSFCMH</sequence>
<dbReference type="AlphaFoldDB" id="A0A8D8FV57"/>
<proteinExistence type="predicted"/>
<evidence type="ECO:0000313" key="1">
    <source>
        <dbReference type="EMBL" id="CAG6484260.1"/>
    </source>
</evidence>
<organism evidence="1">
    <name type="scientific">Culex pipiens</name>
    <name type="common">House mosquito</name>
    <dbReference type="NCBI Taxonomy" id="7175"/>
    <lineage>
        <taxon>Eukaryota</taxon>
        <taxon>Metazoa</taxon>
        <taxon>Ecdysozoa</taxon>
        <taxon>Arthropoda</taxon>
        <taxon>Hexapoda</taxon>
        <taxon>Insecta</taxon>
        <taxon>Pterygota</taxon>
        <taxon>Neoptera</taxon>
        <taxon>Endopterygota</taxon>
        <taxon>Diptera</taxon>
        <taxon>Nematocera</taxon>
        <taxon>Culicoidea</taxon>
        <taxon>Culicidae</taxon>
        <taxon>Culicinae</taxon>
        <taxon>Culicini</taxon>
        <taxon>Culex</taxon>
        <taxon>Culex</taxon>
    </lineage>
</organism>
<dbReference type="EMBL" id="HBUE01098896">
    <property type="protein sequence ID" value="CAG6484260.1"/>
    <property type="molecule type" value="Transcribed_RNA"/>
</dbReference>
<reference evidence="1" key="1">
    <citation type="submission" date="2021-05" db="EMBL/GenBank/DDBJ databases">
        <authorList>
            <person name="Alioto T."/>
            <person name="Alioto T."/>
            <person name="Gomez Garrido J."/>
        </authorList>
    </citation>
    <scope>NUCLEOTIDE SEQUENCE</scope>
</reference>
<accession>A0A8D8FV57</accession>
<protein>
    <submittedName>
        <fullName evidence="1">(northern house mosquito) hypothetical protein</fullName>
    </submittedName>
</protein>